<protein>
    <submittedName>
        <fullName evidence="2">Autotransporter outer membrane beta-barrel domain-containing protein</fullName>
    </submittedName>
</protein>
<comment type="caution">
    <text evidence="2">The sequence shown here is derived from an EMBL/GenBank/DDBJ whole genome shotgun (WGS) entry which is preliminary data.</text>
</comment>
<dbReference type="RefSeq" id="WP_186503077.1">
    <property type="nucleotide sequence ID" value="NZ_JACOGK010000016.1"/>
</dbReference>
<sequence length="1598" mass="167147">MKQHSRSTISGLILSSILGVTLQAPPVQAAAISLTGDQVQAETGDTSGYGIREINMDNPAIGNKDTNTASNNTLTISGGIITSEPSGSDIFGGLVREEENATMTAASSNTVTVSDTLLGDGAGSISIFGGYLIDWNVATAESVLAIPVSNESFTVAGNTVTVNPTSVADGTAVSVYGGAAYVWGSATTTSGSKIGIVYDKFVAAGNVTGNAVYIGTSADEEAVGTYATSGDSGTYDSVYGGRSMKGQATGNTVVMRNSTLTNTVVGGSAYFQEANKNHVTLDNITIGPDTSGKDGDNGVEIYGGNGMNLASANENVLTLTHVNVANSERKVYAIGGLANGDTKDPIGTEINKEAEAAKSDGDANGNIVNITDSNLYVAAGGVSSTEHDIMIPTDHSGADFAALCFYRDAIGNEITIQETTSGATTIRGAVYGGAAMRNALDNEATLISGTASKIIGGEAIYADATGNIVAVGKADYSTTTVIGNTLVGGYTVGRSGSIHDNPTANDNTVSVYGGTIGASVGDIWGIMTEFNDPPQGLIAGGMAPPSFSANNRYLTSSTSSGNSVQISHSTITDGISDIYGGWALSEASGNSVTLSDTNVTLGTSFYEVTYDGKTQQKSYLHSDKDTASRIIGGEASNGSASGNSVTISGKGAELNDISYIIGGKAYLDEKKPAEKAEALGNTVSISDVTITGAEDGLTIIGAEGQTRAGVNTEETGSTEEAGNTLSITDATIKNVTTIYGSHSEDGSVSGTTLSLKNSILEGNDLEMLGAYTESDTAANDNTITIDATDITGLKYLYGSASGGTAAGNTFTIKNNSHLTFNQGTLIGAYGDTTTNNNELTLENTTLTNITQLIGAESYAGKVEHNTTSITGGSLSFTGEAYGGGPAIVGGYMGILVNDNDLSLTGVNVTGAKAIAGGYGYYYANDNTVKITKSTAADTESIYGGRSSTQADDNEVSISDSSLTKLQEITGGISEGEELEYYDDETESIITISPSANVNKVSVSGGTVTIEKLYGGWLKDSDEDTQGTTDSNTVTLGDGVTAGTVIGGNNKLGGSSSKNTVTINGGTVEEDVVAGQTPAGDASGNTLDIYGGTIGTTDAAEENTNLIAAAYTKDGAADSNTVNVYGGTLGVMMSLYGGYTPAAITKSTNNTLNMYTTNNTVENLGYFQTLNFYVPGETQANDTVLEVTQTADVHGAAINAGVAKSVGLRPGQHINLIHDANTIDTTSGTTYSMMPDRDYVVTPGLVRYDVLIKKQDPETIVLYIPEDSKGTVIPATKLMTSQRNRAISTVTDVTDTASTSGYEAAIAAWNTETGVRGNMGGNYGDAGWEDHEVWKKYTPYVLLGGNDLRYDADSTTNTQGFNSELGFVKRSYHDDYIDTYMPFLEYGNGNYTERYQGSRGDGNQQYIGAGILVRRDRTDGLHYEAVLRAGQLNTDYHADIAGHHISYDTDTNYVAAQLGLGKLYTHKDNNYDIYTKLFWSHIFSDDVDIYSDLGKAQYQFDSADSIRSRIGFRWTKHYQENQTYYVGLGWDHEFDGTARATYNNFNLPEKDGKGDAGFLELGWSSQSHKDNPWNADVKLRGWVGMKKGIDYTLTIGRAF</sequence>
<evidence type="ECO:0000256" key="1">
    <source>
        <dbReference type="SAM" id="SignalP"/>
    </source>
</evidence>
<reference evidence="2 3" key="1">
    <citation type="submission" date="2020-08" db="EMBL/GenBank/DDBJ databases">
        <authorList>
            <person name="Liu C."/>
            <person name="Sun Q."/>
        </authorList>
    </citation>
    <scope>NUCLEOTIDE SEQUENCE [LARGE SCALE GENOMIC DNA]</scope>
    <source>
        <strain evidence="2 3">NSJ-59</strain>
    </source>
</reference>
<proteinExistence type="predicted"/>
<accession>A0ABR6VHZ9</accession>
<organism evidence="2 3">
    <name type="scientific">Megasphaera hominis</name>
    <dbReference type="NCBI Taxonomy" id="159836"/>
    <lineage>
        <taxon>Bacteria</taxon>
        <taxon>Bacillati</taxon>
        <taxon>Bacillota</taxon>
        <taxon>Negativicutes</taxon>
        <taxon>Veillonellales</taxon>
        <taxon>Veillonellaceae</taxon>
        <taxon>Megasphaera</taxon>
    </lineage>
</organism>
<dbReference type="EMBL" id="JACOGK010000016">
    <property type="protein sequence ID" value="MBC3536924.1"/>
    <property type="molecule type" value="Genomic_DNA"/>
</dbReference>
<keyword evidence="1" id="KW-0732">Signal</keyword>
<dbReference type="SUPFAM" id="SSF103515">
    <property type="entry name" value="Autotransporter"/>
    <property type="match status" value="1"/>
</dbReference>
<evidence type="ECO:0000313" key="3">
    <source>
        <dbReference type="Proteomes" id="UP000606870"/>
    </source>
</evidence>
<dbReference type="Gene3D" id="2.40.128.130">
    <property type="entry name" value="Autotransporter beta-domain"/>
    <property type="match status" value="1"/>
</dbReference>
<gene>
    <name evidence="2" type="ORF">H8J70_06640</name>
</gene>
<feature type="chain" id="PRO_5046578685" evidence="1">
    <location>
        <begin position="30"/>
        <end position="1598"/>
    </location>
</feature>
<name>A0ABR6VHZ9_9FIRM</name>
<keyword evidence="3" id="KW-1185">Reference proteome</keyword>
<dbReference type="InterPro" id="IPR036709">
    <property type="entry name" value="Autotransporte_beta_dom_sf"/>
</dbReference>
<evidence type="ECO:0000313" key="2">
    <source>
        <dbReference type="EMBL" id="MBC3536924.1"/>
    </source>
</evidence>
<dbReference type="Proteomes" id="UP000606870">
    <property type="component" value="Unassembled WGS sequence"/>
</dbReference>
<feature type="signal peptide" evidence="1">
    <location>
        <begin position="1"/>
        <end position="29"/>
    </location>
</feature>